<proteinExistence type="inferred from homology"/>
<feature type="binding site" description="axial binding residue" evidence="6">
    <location>
        <position position="292"/>
    </location>
    <ligand>
        <name>chlorophyll b</name>
        <dbReference type="ChEBI" id="CHEBI:61721"/>
        <label>1</label>
    </ligand>
    <ligandPart>
        <name>Mg</name>
        <dbReference type="ChEBI" id="CHEBI:25107"/>
    </ligandPart>
</feature>
<evidence type="ECO:0000256" key="4">
    <source>
        <dbReference type="ARBA" id="ARBA00022640"/>
    </source>
</evidence>
<dbReference type="GO" id="GO:0009535">
    <property type="term" value="C:chloroplast thylakoid membrane"/>
    <property type="evidence" value="ECO:0007669"/>
    <property type="project" value="UniProtKB-SubCell"/>
</dbReference>
<evidence type="ECO:0000313" key="9">
    <source>
        <dbReference type="EMBL" id="ABO98566.1"/>
    </source>
</evidence>
<dbReference type="InterPro" id="IPR001344">
    <property type="entry name" value="Chloro_AB-bd_pln"/>
</dbReference>
<dbReference type="HOGENOM" id="CLU_057943_10_0_1"/>
<dbReference type="Proteomes" id="UP000001568">
    <property type="component" value="Chromosome 11"/>
</dbReference>
<comment type="function">
    <text evidence="7">The light-harvesting complex (LHC) functions as a light receptor, it captures and delivers excitation energy to photosystems with which it is closely associated.</text>
</comment>
<dbReference type="EMBL" id="CP000591">
    <property type="protein sequence ID" value="ABO98566.1"/>
    <property type="molecule type" value="Genomic_DNA"/>
</dbReference>
<name>A4S4I8_OSTLU</name>
<sequence>MLSRGLVSTSRASVARARAPARQQRATTSRRASIVRRTAARATNDDDKASSSQDVPDDEPTPAVGDTDVNSALGDVISSPLFYVTFGVAGGVGLVRALGENASFLLSAAPVVLLTVISKTSFGESLMKNIDDQRPALVAEKARRENERARARERSSLYGARRVKFLGDAEYEYPAHLDGSLCGDAGFDPLGLGKDDLPRMRELELLHARWAMLGIVGVAVPELLERYGVADLGEPVWWKVGAAKMNSDVSLDYFGLQGFHIAGGSGIAIIAACQVVLMGGPEYARYVGIDSLEPVGVYLPGDKDYPGGAPFDPFKISDDADEFEKQKVMEIKHGRLAMIAMLGVAAQAFVTRAGPIENLASVFSG</sequence>
<evidence type="ECO:0000256" key="8">
    <source>
        <dbReference type="SAM" id="MobiDB-lite"/>
    </source>
</evidence>
<feature type="binding site" evidence="6">
    <location>
        <position position="204"/>
    </location>
    <ligand>
        <name>chlorophyll a</name>
        <dbReference type="ChEBI" id="CHEBI:58416"/>
        <label>1</label>
    </ligand>
</feature>
<organism evidence="9 10">
    <name type="scientific">Ostreococcus lucimarinus (strain CCE9901)</name>
    <dbReference type="NCBI Taxonomy" id="436017"/>
    <lineage>
        <taxon>Eukaryota</taxon>
        <taxon>Viridiplantae</taxon>
        <taxon>Chlorophyta</taxon>
        <taxon>Mamiellophyceae</taxon>
        <taxon>Mamiellales</taxon>
        <taxon>Bathycoccaceae</taxon>
        <taxon>Ostreococcus</taxon>
    </lineage>
</organism>
<feature type="binding site" description="axial binding residue" evidence="6">
    <location>
        <position position="282"/>
    </location>
    <ligand>
        <name>chlorophyll b</name>
        <dbReference type="ChEBI" id="CHEBI:61721"/>
        <label>1</label>
    </ligand>
    <ligandPart>
        <name>Mg</name>
        <dbReference type="ChEBI" id="CHEBI:25107"/>
    </ligandPart>
</feature>
<dbReference type="eggNOG" id="ENOG502QQ8A">
    <property type="taxonomic scope" value="Eukaryota"/>
</dbReference>
<reference evidence="9 10" key="1">
    <citation type="journal article" date="2007" name="Proc. Natl. Acad. Sci. U.S.A.">
        <title>The tiny eukaryote Ostreococcus provides genomic insights into the paradox of plankton speciation.</title>
        <authorList>
            <person name="Palenik B."/>
            <person name="Grimwood J."/>
            <person name="Aerts A."/>
            <person name="Rouze P."/>
            <person name="Salamov A."/>
            <person name="Putnam N."/>
            <person name="Dupont C."/>
            <person name="Jorgensen R."/>
            <person name="Derelle E."/>
            <person name="Rombauts S."/>
            <person name="Zhou K."/>
            <person name="Otillar R."/>
            <person name="Merchant S.S."/>
            <person name="Podell S."/>
            <person name="Gaasterland T."/>
            <person name="Napoli C."/>
            <person name="Gendler K."/>
            <person name="Manuell A."/>
            <person name="Tai V."/>
            <person name="Vallon O."/>
            <person name="Piganeau G."/>
            <person name="Jancek S."/>
            <person name="Heijde M."/>
            <person name="Jabbari K."/>
            <person name="Bowler C."/>
            <person name="Lohr M."/>
            <person name="Robbens S."/>
            <person name="Werner G."/>
            <person name="Dubchak I."/>
            <person name="Pazour G.J."/>
            <person name="Ren Q."/>
            <person name="Paulsen I."/>
            <person name="Delwiche C."/>
            <person name="Schmutz J."/>
            <person name="Rokhsar D."/>
            <person name="Van de Peer Y."/>
            <person name="Moreau H."/>
            <person name="Grigoriev I.V."/>
        </authorList>
    </citation>
    <scope>NUCLEOTIDE SEQUENCE [LARGE SCALE GENOMIC DNA]</scope>
    <source>
        <strain evidence="9 10">CCE9901</strain>
    </source>
</reference>
<feature type="region of interest" description="Disordered" evidence="8">
    <location>
        <begin position="1"/>
        <end position="67"/>
    </location>
</feature>
<protein>
    <recommendedName>
        <fullName evidence="7">Chlorophyll a-b binding protein, chloroplastic</fullName>
    </recommendedName>
</protein>
<evidence type="ECO:0000256" key="7">
    <source>
        <dbReference type="RuleBase" id="RU363080"/>
    </source>
</evidence>
<evidence type="ECO:0000256" key="6">
    <source>
        <dbReference type="PIRSR" id="PIRSR601344-1"/>
    </source>
</evidence>
<dbReference type="Pfam" id="PF00504">
    <property type="entry name" value="Chloroa_b-bind"/>
    <property type="match status" value="1"/>
</dbReference>
<comment type="similarity">
    <text evidence="7">Belongs to the light-harvesting chlorophyll a/b-binding (LHC) protein family.</text>
</comment>
<dbReference type="SUPFAM" id="SSF103511">
    <property type="entry name" value="Chlorophyll a-b binding protein"/>
    <property type="match status" value="1"/>
</dbReference>
<dbReference type="GO" id="GO:0009522">
    <property type="term" value="C:photosystem I"/>
    <property type="evidence" value="ECO:0007669"/>
    <property type="project" value="UniProtKB-KW"/>
</dbReference>
<feature type="binding site" description="axial binding residue" evidence="6">
    <location>
        <position position="209"/>
    </location>
    <ligand>
        <name>chlorophyll b</name>
        <dbReference type="ChEBI" id="CHEBI:61721"/>
        <label>1</label>
    </ligand>
    <ligandPart>
        <name>Mg</name>
        <dbReference type="ChEBI" id="CHEBI:25107"/>
    </ligandPart>
</feature>
<keyword evidence="2 7" id="KW-0150">Chloroplast</keyword>
<dbReference type="KEGG" id="olu:OSTLU_88576"/>
<evidence type="ECO:0000313" key="10">
    <source>
        <dbReference type="Proteomes" id="UP000001568"/>
    </source>
</evidence>
<dbReference type="GO" id="GO:0009765">
    <property type="term" value="P:photosynthesis, light harvesting"/>
    <property type="evidence" value="ECO:0007669"/>
    <property type="project" value="InterPro"/>
</dbReference>
<feature type="binding site" evidence="6">
    <location>
        <position position="330"/>
    </location>
    <ligand>
        <name>chlorophyll a</name>
        <dbReference type="ChEBI" id="CHEBI:58416"/>
        <label>1</label>
    </ligand>
</feature>
<keyword evidence="7" id="KW-0603">Photosystem I</keyword>
<dbReference type="OMA" id="FEVLHAR"/>
<keyword evidence="7" id="KW-0793">Thylakoid</keyword>
<dbReference type="Gramene" id="ABO98566">
    <property type="protein sequence ID" value="ABO98566"/>
    <property type="gene ID" value="OSTLU_88576"/>
</dbReference>
<dbReference type="GeneID" id="5004341"/>
<gene>
    <name evidence="9" type="primary">lhcq-like</name>
    <name evidence="9" type="ORF">OSTLU_88576</name>
</gene>
<keyword evidence="5 7" id="KW-0157">Chromophore</keyword>
<keyword evidence="1 6" id="KW-0148">Chlorophyll</keyword>
<evidence type="ECO:0000256" key="1">
    <source>
        <dbReference type="ARBA" id="ARBA00022494"/>
    </source>
</evidence>
<accession>A4S4I8</accession>
<feature type="binding site" evidence="6">
    <location>
        <position position="347"/>
    </location>
    <ligand>
        <name>chlorophyll a</name>
        <dbReference type="ChEBI" id="CHEBI:58416"/>
        <label>1</label>
    </ligand>
</feature>
<dbReference type="OrthoDB" id="423598at2759"/>
<comment type="subcellular location">
    <subcellularLocation>
        <location evidence="7">Plastid</location>
        <location evidence="7">Chloroplast thylakoid membrane</location>
    </subcellularLocation>
</comment>
<dbReference type="STRING" id="436017.A4S4I8"/>
<feature type="compositionally biased region" description="Low complexity" evidence="8">
    <location>
        <begin position="7"/>
        <end position="32"/>
    </location>
</feature>
<dbReference type="InterPro" id="IPR022796">
    <property type="entry name" value="Chloroa_b-bind"/>
</dbReference>
<dbReference type="RefSeq" id="XP_001420273.1">
    <property type="nucleotide sequence ID" value="XM_001420236.1"/>
</dbReference>
<dbReference type="GO" id="GO:0009523">
    <property type="term" value="C:photosystem II"/>
    <property type="evidence" value="ECO:0007669"/>
    <property type="project" value="UniProtKB-KW"/>
</dbReference>
<evidence type="ECO:0000256" key="5">
    <source>
        <dbReference type="ARBA" id="ARBA00022991"/>
    </source>
</evidence>
<dbReference type="PANTHER" id="PTHR21649">
    <property type="entry name" value="CHLOROPHYLL A/B BINDING PROTEIN"/>
    <property type="match status" value="1"/>
</dbReference>
<keyword evidence="3 7" id="KW-0602">Photosynthesis</keyword>
<feature type="binding site" evidence="6">
    <location>
        <position position="335"/>
    </location>
    <ligand>
        <name>chlorophyll a</name>
        <dbReference type="ChEBI" id="CHEBI:58416"/>
        <label>1</label>
    </ligand>
</feature>
<evidence type="ECO:0000256" key="3">
    <source>
        <dbReference type="ARBA" id="ARBA00022531"/>
    </source>
</evidence>
<keyword evidence="4 7" id="KW-0934">Plastid</keyword>
<dbReference type="GO" id="GO:0016168">
    <property type="term" value="F:chlorophyll binding"/>
    <property type="evidence" value="ECO:0007669"/>
    <property type="project" value="UniProtKB-KW"/>
</dbReference>
<dbReference type="AlphaFoldDB" id="A4S4I8"/>
<evidence type="ECO:0000256" key="2">
    <source>
        <dbReference type="ARBA" id="ARBA00022528"/>
    </source>
</evidence>
<keyword evidence="10" id="KW-1185">Reference proteome</keyword>
<feature type="binding site" description="axial binding residue" evidence="6">
    <location>
        <position position="274"/>
    </location>
    <ligand>
        <name>chlorophyll b</name>
        <dbReference type="ChEBI" id="CHEBI:61721"/>
        <label>1</label>
    </ligand>
    <ligandPart>
        <name>Mg</name>
        <dbReference type="ChEBI" id="CHEBI:25107"/>
    </ligandPart>
</feature>
<keyword evidence="7" id="KW-0604">Photosystem II</keyword>
<dbReference type="Gene3D" id="1.10.3460.10">
    <property type="entry name" value="Chlorophyll a/b binding protein domain"/>
    <property type="match status" value="1"/>
</dbReference>
<feature type="binding site" evidence="6">
    <location>
        <position position="207"/>
    </location>
    <ligand>
        <name>chlorophyll a</name>
        <dbReference type="ChEBI" id="CHEBI:58416"/>
        <label>1</label>
    </ligand>
</feature>